<sequence length="201" mass="22071">MPADRTSTENPLAPSSSRSSHRRARIAQLETEQQLEDFEALRVLREAKVEVEGEVEGGLGLDLDGLSWRKRLLDVTNNTAEDDSTIRVPKANVSLLPITPPLQAPSDSLSRSYFPKQETVRILLQKHVAKKTKRSPVKAVFREYEGGVELSRNPSASYVAGPALLATIESQEVIAFPTSPDTSSPDLDKEDIEATIKLPIA</sequence>
<feature type="region of interest" description="Disordered" evidence="1">
    <location>
        <begin position="1"/>
        <end position="25"/>
    </location>
</feature>
<evidence type="ECO:0000313" key="3">
    <source>
        <dbReference type="Proteomes" id="UP001465976"/>
    </source>
</evidence>
<dbReference type="EMBL" id="JBAHYK010001582">
    <property type="protein sequence ID" value="KAL0567458.1"/>
    <property type="molecule type" value="Genomic_DNA"/>
</dbReference>
<gene>
    <name evidence="2" type="ORF">V5O48_014537</name>
</gene>
<organism evidence="2 3">
    <name type="scientific">Marasmius crinis-equi</name>
    <dbReference type="NCBI Taxonomy" id="585013"/>
    <lineage>
        <taxon>Eukaryota</taxon>
        <taxon>Fungi</taxon>
        <taxon>Dikarya</taxon>
        <taxon>Basidiomycota</taxon>
        <taxon>Agaricomycotina</taxon>
        <taxon>Agaricomycetes</taxon>
        <taxon>Agaricomycetidae</taxon>
        <taxon>Agaricales</taxon>
        <taxon>Marasmiineae</taxon>
        <taxon>Marasmiaceae</taxon>
        <taxon>Marasmius</taxon>
    </lineage>
</organism>
<accession>A0ABR3EX15</accession>
<protein>
    <submittedName>
        <fullName evidence="2">Uncharacterized protein</fullName>
    </submittedName>
</protein>
<evidence type="ECO:0000313" key="2">
    <source>
        <dbReference type="EMBL" id="KAL0567458.1"/>
    </source>
</evidence>
<dbReference type="Proteomes" id="UP001465976">
    <property type="component" value="Unassembled WGS sequence"/>
</dbReference>
<keyword evidence="3" id="KW-1185">Reference proteome</keyword>
<evidence type="ECO:0000256" key="1">
    <source>
        <dbReference type="SAM" id="MobiDB-lite"/>
    </source>
</evidence>
<feature type="non-terminal residue" evidence="2">
    <location>
        <position position="201"/>
    </location>
</feature>
<proteinExistence type="predicted"/>
<reference evidence="2 3" key="1">
    <citation type="submission" date="2024-02" db="EMBL/GenBank/DDBJ databases">
        <title>A draft genome for the cacao thread blight pathogen Marasmius crinis-equi.</title>
        <authorList>
            <person name="Cohen S.P."/>
            <person name="Baruah I.K."/>
            <person name="Amoako-Attah I."/>
            <person name="Bukari Y."/>
            <person name="Meinhardt L.W."/>
            <person name="Bailey B.A."/>
        </authorList>
    </citation>
    <scope>NUCLEOTIDE SEQUENCE [LARGE SCALE GENOMIC DNA]</scope>
    <source>
        <strain evidence="2 3">GH-76</strain>
    </source>
</reference>
<name>A0ABR3EX15_9AGAR</name>
<comment type="caution">
    <text evidence="2">The sequence shown here is derived from an EMBL/GenBank/DDBJ whole genome shotgun (WGS) entry which is preliminary data.</text>
</comment>